<dbReference type="GO" id="GO:0003723">
    <property type="term" value="F:RNA binding"/>
    <property type="evidence" value="ECO:0007669"/>
    <property type="project" value="TreeGrafter"/>
</dbReference>
<proteinExistence type="inferred from homology"/>
<dbReference type="NCBIfam" id="NF001099">
    <property type="entry name" value="PRK00132.1"/>
    <property type="match status" value="1"/>
</dbReference>
<gene>
    <name evidence="5 8" type="primary">rpsI</name>
    <name evidence="8" type="ORF">FAB82_03665</name>
</gene>
<dbReference type="PANTHER" id="PTHR21569:SF1">
    <property type="entry name" value="SMALL RIBOSOMAL SUBUNIT PROTEIN US9M"/>
    <property type="match status" value="1"/>
</dbReference>
<dbReference type="HAMAP" id="MF_00532_B">
    <property type="entry name" value="Ribosomal_uS9_B"/>
    <property type="match status" value="1"/>
</dbReference>
<name>A0A4S8QHY8_9ACTN</name>
<keyword evidence="9" id="KW-1185">Reference proteome</keyword>
<evidence type="ECO:0000256" key="7">
    <source>
        <dbReference type="SAM" id="MobiDB-lite"/>
    </source>
</evidence>
<dbReference type="InterPro" id="IPR020574">
    <property type="entry name" value="Ribosomal_uS9_CS"/>
</dbReference>
<accession>A0A4S8QHY8</accession>
<dbReference type="GO" id="GO:0006412">
    <property type="term" value="P:translation"/>
    <property type="evidence" value="ECO:0007669"/>
    <property type="project" value="UniProtKB-UniRule"/>
</dbReference>
<dbReference type="SUPFAM" id="SSF54211">
    <property type="entry name" value="Ribosomal protein S5 domain 2-like"/>
    <property type="match status" value="1"/>
</dbReference>
<dbReference type="InterPro" id="IPR000754">
    <property type="entry name" value="Ribosomal_uS9"/>
</dbReference>
<dbReference type="InterPro" id="IPR014721">
    <property type="entry name" value="Ribsml_uS5_D2-typ_fold_subgr"/>
</dbReference>
<dbReference type="RefSeq" id="WP_136533193.1">
    <property type="nucleotide sequence ID" value="NZ_STGY01000010.1"/>
</dbReference>
<evidence type="ECO:0000256" key="2">
    <source>
        <dbReference type="ARBA" id="ARBA00022980"/>
    </source>
</evidence>
<evidence type="ECO:0000256" key="6">
    <source>
        <dbReference type="RuleBase" id="RU003815"/>
    </source>
</evidence>
<dbReference type="Proteomes" id="UP000308760">
    <property type="component" value="Unassembled WGS sequence"/>
</dbReference>
<dbReference type="AlphaFoldDB" id="A0A4S8QHY8"/>
<dbReference type="EMBL" id="STGY01000010">
    <property type="protein sequence ID" value="THV42862.1"/>
    <property type="molecule type" value="Genomic_DNA"/>
</dbReference>
<dbReference type="PROSITE" id="PS00360">
    <property type="entry name" value="RIBOSOMAL_S9"/>
    <property type="match status" value="1"/>
</dbReference>
<dbReference type="InterPro" id="IPR023035">
    <property type="entry name" value="Ribosomal_uS9_bac/plastid"/>
</dbReference>
<dbReference type="Gene3D" id="3.30.230.10">
    <property type="match status" value="1"/>
</dbReference>
<evidence type="ECO:0000313" key="9">
    <source>
        <dbReference type="Proteomes" id="UP000308760"/>
    </source>
</evidence>
<dbReference type="OrthoDB" id="9803965at2"/>
<evidence type="ECO:0000256" key="3">
    <source>
        <dbReference type="ARBA" id="ARBA00023274"/>
    </source>
</evidence>
<dbReference type="FunFam" id="3.30.230.10:FF:000001">
    <property type="entry name" value="30S ribosomal protein S9"/>
    <property type="match status" value="1"/>
</dbReference>
<reference evidence="9" key="1">
    <citation type="submission" date="2019-04" db="EMBL/GenBank/DDBJ databases">
        <title>Nocardioides xinjiangensis sp. nov.</title>
        <authorList>
            <person name="Liu S."/>
        </authorList>
    </citation>
    <scope>NUCLEOTIDE SEQUENCE [LARGE SCALE GENOMIC DNA]</scope>
    <source>
        <strain evidence="9">18</strain>
    </source>
</reference>
<feature type="region of interest" description="Disordered" evidence="7">
    <location>
        <begin position="1"/>
        <end position="33"/>
    </location>
</feature>
<comment type="similarity">
    <text evidence="1 5 6">Belongs to the universal ribosomal protein uS9 family.</text>
</comment>
<evidence type="ECO:0000313" key="8">
    <source>
        <dbReference type="EMBL" id="THV42862.1"/>
    </source>
</evidence>
<dbReference type="GO" id="GO:0015935">
    <property type="term" value="C:small ribosomal subunit"/>
    <property type="evidence" value="ECO:0007669"/>
    <property type="project" value="UniProtKB-ARBA"/>
</dbReference>
<reference evidence="8 9" key="2">
    <citation type="submission" date="2019-05" db="EMBL/GenBank/DDBJ databases">
        <title>Glycomyces buryatensis sp. nov.</title>
        <authorList>
            <person name="Nikitina E."/>
        </authorList>
    </citation>
    <scope>NUCLEOTIDE SEQUENCE [LARGE SCALE GENOMIC DNA]</scope>
    <source>
        <strain evidence="8 9">18</strain>
    </source>
</reference>
<dbReference type="PANTHER" id="PTHR21569">
    <property type="entry name" value="RIBOSOMAL PROTEIN S9"/>
    <property type="match status" value="1"/>
</dbReference>
<comment type="caution">
    <text evidence="8">The sequence shown here is derived from an EMBL/GenBank/DDBJ whole genome shotgun (WGS) entry which is preliminary data.</text>
</comment>
<evidence type="ECO:0000256" key="1">
    <source>
        <dbReference type="ARBA" id="ARBA00005251"/>
    </source>
</evidence>
<feature type="compositionally biased region" description="Basic residues" evidence="7">
    <location>
        <begin position="205"/>
        <end position="219"/>
    </location>
</feature>
<keyword evidence="2 5" id="KW-0689">Ribosomal protein</keyword>
<organism evidence="8 9">
    <name type="scientific">Glycomyces buryatensis</name>
    <dbReference type="NCBI Taxonomy" id="2570927"/>
    <lineage>
        <taxon>Bacteria</taxon>
        <taxon>Bacillati</taxon>
        <taxon>Actinomycetota</taxon>
        <taxon>Actinomycetes</taxon>
        <taxon>Glycomycetales</taxon>
        <taxon>Glycomycetaceae</taxon>
        <taxon>Glycomyces</taxon>
    </lineage>
</organism>
<feature type="compositionally biased region" description="Acidic residues" evidence="7">
    <location>
        <begin position="11"/>
        <end position="33"/>
    </location>
</feature>
<evidence type="ECO:0000256" key="4">
    <source>
        <dbReference type="ARBA" id="ARBA00035259"/>
    </source>
</evidence>
<evidence type="ECO:0000256" key="5">
    <source>
        <dbReference type="HAMAP-Rule" id="MF_00532"/>
    </source>
</evidence>
<keyword evidence="3 5" id="KW-0687">Ribonucleoprotein</keyword>
<sequence length="219" mass="23191">MSEENQVPETTETEAVEAVEAEAPEAVEAPEAEVEAAAEVVDEAPEAVETPAAEAVETPAEAPVDVPVEVPEVPADVAAAPSVPSIPTIPSDRPIQTVGRRKRAIARVRLVPGTGKYVVNGKSLEDYFPSKVHQQTVAEPFVTVEAGDNFDVLVNIHGGGATGQAGALRLGIARALLEVDPNMRPALKAAGFLTRDAREKESKKYGLKKARKAPQYSKR</sequence>
<dbReference type="GO" id="GO:0005737">
    <property type="term" value="C:cytoplasm"/>
    <property type="evidence" value="ECO:0007669"/>
    <property type="project" value="UniProtKB-ARBA"/>
</dbReference>
<dbReference type="GO" id="GO:0003735">
    <property type="term" value="F:structural constituent of ribosome"/>
    <property type="evidence" value="ECO:0007669"/>
    <property type="project" value="InterPro"/>
</dbReference>
<dbReference type="Pfam" id="PF00380">
    <property type="entry name" value="Ribosomal_S9"/>
    <property type="match status" value="1"/>
</dbReference>
<dbReference type="InterPro" id="IPR020568">
    <property type="entry name" value="Ribosomal_Su5_D2-typ_SF"/>
</dbReference>
<protein>
    <recommendedName>
        <fullName evidence="4 5">Small ribosomal subunit protein uS9</fullName>
    </recommendedName>
</protein>
<feature type="region of interest" description="Disordered" evidence="7">
    <location>
        <begin position="197"/>
        <end position="219"/>
    </location>
</feature>